<comment type="caution">
    <text evidence="1">The sequence shown here is derived from an EMBL/GenBank/DDBJ whole genome shotgun (WGS) entry which is preliminary data.</text>
</comment>
<dbReference type="AlphaFoldDB" id="A0A227PHW5"/>
<protein>
    <recommendedName>
        <fullName evidence="3">Transposase DDE domain-containing protein</fullName>
    </recommendedName>
</protein>
<dbReference type="EMBL" id="MUGS01000005">
    <property type="protein sequence ID" value="OXG08645.1"/>
    <property type="molecule type" value="Genomic_DNA"/>
</dbReference>
<evidence type="ECO:0008006" key="3">
    <source>
        <dbReference type="Google" id="ProtNLM"/>
    </source>
</evidence>
<accession>A0A227PHW5</accession>
<evidence type="ECO:0000313" key="1">
    <source>
        <dbReference type="EMBL" id="OXG08645.1"/>
    </source>
</evidence>
<proteinExistence type="predicted"/>
<keyword evidence="2" id="KW-1185">Reference proteome</keyword>
<organism evidence="1 2">
    <name type="scientific">Flavobacterium araucananum</name>
    <dbReference type="NCBI Taxonomy" id="946678"/>
    <lineage>
        <taxon>Bacteria</taxon>
        <taxon>Pseudomonadati</taxon>
        <taxon>Bacteroidota</taxon>
        <taxon>Flavobacteriia</taxon>
        <taxon>Flavobacteriales</taxon>
        <taxon>Flavobacteriaceae</taxon>
        <taxon>Flavobacterium</taxon>
    </lineage>
</organism>
<dbReference type="Proteomes" id="UP000214684">
    <property type="component" value="Unassembled WGS sequence"/>
</dbReference>
<evidence type="ECO:0000313" key="2">
    <source>
        <dbReference type="Proteomes" id="UP000214684"/>
    </source>
</evidence>
<reference evidence="1 2" key="1">
    <citation type="submission" date="2016-11" db="EMBL/GenBank/DDBJ databases">
        <title>Whole genomes of Flavobacteriaceae.</title>
        <authorList>
            <person name="Stine C."/>
            <person name="Li C."/>
            <person name="Tadesse D."/>
        </authorList>
    </citation>
    <scope>NUCLEOTIDE SEQUENCE [LARGE SCALE GENOMIC DNA]</scope>
    <source>
        <strain evidence="1 2">DSM 24704</strain>
    </source>
</reference>
<name>A0A227PHW5_9FLAO</name>
<sequence>MFFCHRLKGLKRFSSCLIKFSRRFGRLSRFILKIVAITNDKWQRKNLLNLRAKKVNPQIYSFANLYGKIFTQITQI</sequence>
<gene>
    <name evidence="1" type="ORF">B0A64_04250</name>
</gene>